<dbReference type="EMBL" id="CAJNDS010002383">
    <property type="protein sequence ID" value="CAE7456754.1"/>
    <property type="molecule type" value="Genomic_DNA"/>
</dbReference>
<comment type="caution">
    <text evidence="2">The sequence shown here is derived from an EMBL/GenBank/DDBJ whole genome shotgun (WGS) entry which is preliminary data.</text>
</comment>
<dbReference type="Proteomes" id="UP000604046">
    <property type="component" value="Unassembled WGS sequence"/>
</dbReference>
<dbReference type="InterPro" id="IPR037151">
    <property type="entry name" value="AlkB-like_sf"/>
</dbReference>
<accession>A0A812RZ93</accession>
<keyword evidence="3" id="KW-1185">Reference proteome</keyword>
<evidence type="ECO:0000259" key="1">
    <source>
        <dbReference type="PROSITE" id="PS51471"/>
    </source>
</evidence>
<dbReference type="PROSITE" id="PS51471">
    <property type="entry name" value="FE2OG_OXY"/>
    <property type="match status" value="1"/>
</dbReference>
<dbReference type="Gene3D" id="2.60.120.590">
    <property type="entry name" value="Alpha-ketoglutarate-dependent dioxygenase AlkB-like"/>
    <property type="match status" value="1"/>
</dbReference>
<dbReference type="OrthoDB" id="409704at2759"/>
<dbReference type="AlphaFoldDB" id="A0A812RZ93"/>
<reference evidence="2" key="1">
    <citation type="submission" date="2021-02" db="EMBL/GenBank/DDBJ databases">
        <authorList>
            <person name="Dougan E. K."/>
            <person name="Rhodes N."/>
            <person name="Thang M."/>
            <person name="Chan C."/>
        </authorList>
    </citation>
    <scope>NUCLEOTIDE SEQUENCE</scope>
</reference>
<dbReference type="InterPro" id="IPR005123">
    <property type="entry name" value="Oxoglu/Fe-dep_dioxygenase_dom"/>
</dbReference>
<organism evidence="2 3">
    <name type="scientific">Symbiodinium natans</name>
    <dbReference type="NCBI Taxonomy" id="878477"/>
    <lineage>
        <taxon>Eukaryota</taxon>
        <taxon>Sar</taxon>
        <taxon>Alveolata</taxon>
        <taxon>Dinophyceae</taxon>
        <taxon>Suessiales</taxon>
        <taxon>Symbiodiniaceae</taxon>
        <taxon>Symbiodinium</taxon>
    </lineage>
</organism>
<dbReference type="PANTHER" id="PTHR42256:SF1">
    <property type="entry name" value="FE2OG DIOXYGENASE DOMAIN-CONTAINING PROTEIN"/>
    <property type="match status" value="1"/>
</dbReference>
<name>A0A812RZ93_9DINO</name>
<gene>
    <name evidence="2" type="ORF">SNAT2548_LOCUS25213</name>
</gene>
<dbReference type="SUPFAM" id="SSF51197">
    <property type="entry name" value="Clavaminate synthase-like"/>
    <property type="match status" value="1"/>
</dbReference>
<sequence length="204" mass="22540">MPACALEVELASRAKAKFIINPGAAINPGTSTLQRQAFVRVVKHVLGLFDLTLVDCWANLYRGEDDMKSMHHDNYQDRTPRATVTMGVSLGQARHFTFQNPVTKEEHSVVQENGDIFAFDEPFNNLFKHAVPPEDVGTAPGKRIAIIIWANEEEAGDFFESATCAACSQVPSQGTKARSVPDRSIDVFRLRSRGDVSVVHGWDV</sequence>
<dbReference type="InterPro" id="IPR027450">
    <property type="entry name" value="AlkB-like"/>
</dbReference>
<proteinExistence type="predicted"/>
<dbReference type="Pfam" id="PF13532">
    <property type="entry name" value="2OG-FeII_Oxy_2"/>
    <property type="match status" value="1"/>
</dbReference>
<evidence type="ECO:0000313" key="3">
    <source>
        <dbReference type="Proteomes" id="UP000604046"/>
    </source>
</evidence>
<feature type="domain" description="Fe2OG dioxygenase" evidence="1">
    <location>
        <begin position="48"/>
        <end position="152"/>
    </location>
</feature>
<evidence type="ECO:0000313" key="2">
    <source>
        <dbReference type="EMBL" id="CAE7456754.1"/>
    </source>
</evidence>
<dbReference type="PANTHER" id="PTHR42256">
    <property type="entry name" value="OXOGLUTARATE/IRON-DEPENDENT DIOXYGENASE"/>
    <property type="match status" value="1"/>
</dbReference>
<protein>
    <recommendedName>
        <fullName evidence="1">Fe2OG dioxygenase domain-containing protein</fullName>
    </recommendedName>
</protein>